<protein>
    <recommendedName>
        <fullName evidence="9">Iron-sulfur cluster carrier protein</fullName>
    </recommendedName>
</protein>
<dbReference type="GO" id="GO:0005524">
    <property type="term" value="F:ATP binding"/>
    <property type="evidence" value="ECO:0007669"/>
    <property type="project" value="UniProtKB-UniRule"/>
</dbReference>
<evidence type="ECO:0000259" key="10">
    <source>
        <dbReference type="Pfam" id="PF01883"/>
    </source>
</evidence>
<comment type="function">
    <text evidence="9">Binds and transfers iron-sulfur (Fe-S) clusters to target apoproteins. Can hydrolyze ATP.</text>
</comment>
<dbReference type="EMBL" id="CP031165">
    <property type="protein sequence ID" value="AXV05811.1"/>
    <property type="molecule type" value="Genomic_DNA"/>
</dbReference>
<comment type="similarity">
    <text evidence="2">In the C-terminal section; belongs to the Mrp/NBP35 ATP-binding proteins family.</text>
</comment>
<dbReference type="AlphaFoldDB" id="A0A346XUB4"/>
<proteinExistence type="inferred from homology"/>
<evidence type="ECO:0000256" key="4">
    <source>
        <dbReference type="ARBA" id="ARBA00022741"/>
    </source>
</evidence>
<dbReference type="GO" id="GO:0140663">
    <property type="term" value="F:ATP-dependent FeS chaperone activity"/>
    <property type="evidence" value="ECO:0007669"/>
    <property type="project" value="InterPro"/>
</dbReference>
<dbReference type="InterPro" id="IPR002744">
    <property type="entry name" value="MIP18-like"/>
</dbReference>
<evidence type="ECO:0000256" key="7">
    <source>
        <dbReference type="ARBA" id="ARBA00023004"/>
    </source>
</evidence>
<evidence type="ECO:0000313" key="12">
    <source>
        <dbReference type="Proteomes" id="UP000264006"/>
    </source>
</evidence>
<evidence type="ECO:0000256" key="9">
    <source>
        <dbReference type="HAMAP-Rule" id="MF_02040"/>
    </source>
</evidence>
<name>A0A346XUB4_9ACTN</name>
<evidence type="ECO:0000256" key="1">
    <source>
        <dbReference type="ARBA" id="ARBA00007352"/>
    </source>
</evidence>
<dbReference type="Pfam" id="PF01883">
    <property type="entry name" value="FeS_assembly_P"/>
    <property type="match status" value="1"/>
</dbReference>
<keyword evidence="5 9" id="KW-0378">Hydrolase</keyword>
<dbReference type="FunFam" id="3.40.50.300:FF:000304">
    <property type="entry name" value="Iron-sulfur cluster carrier protein"/>
    <property type="match status" value="1"/>
</dbReference>
<feature type="domain" description="MIP18 family-like" evidence="10">
    <location>
        <begin position="5"/>
        <end position="76"/>
    </location>
</feature>
<keyword evidence="3 9" id="KW-0479">Metal-binding</keyword>
<dbReference type="HAMAP" id="MF_02040">
    <property type="entry name" value="Mrp_NBP35"/>
    <property type="match status" value="1"/>
</dbReference>
<gene>
    <name evidence="11" type="ORF">DVS28_a1111</name>
</gene>
<keyword evidence="8 9" id="KW-0411">Iron-sulfur</keyword>
<keyword evidence="4 9" id="KW-0547">Nucleotide-binding</keyword>
<evidence type="ECO:0000313" key="11">
    <source>
        <dbReference type="EMBL" id="AXV05811.1"/>
    </source>
</evidence>
<feature type="binding site" evidence="9">
    <location>
        <begin position="124"/>
        <end position="131"/>
    </location>
    <ligand>
        <name>ATP</name>
        <dbReference type="ChEBI" id="CHEBI:30616"/>
    </ligand>
</feature>
<sequence>MPTTDQVMQALGTVNDPEIGQPITDLGMVDGVDVADDGKVTVDVLLTVPGCPMKDTITREVTGAVQKVEGVTAVEVRLGSMTEQQRASVAEKVRGGAGRAPGGQVVIPFAEADNPTKVVAIASGKGGVGKSSVTANLAVALAKEGLNVGVLDADVWGYSIPRMLGVEGKPVAFNNMVMPLQAHGVKVISIGFFVDSERPVIWRGPMLHRALQQFLADVHWGDLDFLLCDLPPGTGDIAISLAQMLPNADMLVVTTPQQAAQRVALRAGQMTAQTGMRVSGVIENMATFVAPDTGKEYRIFGEGGGQLLAAELDTELWGQIPIDTRLREGSDNGTPLVVADPDAPASQRFTEMAKRLAKTKTSLVGRSLPLKF</sequence>
<dbReference type="InterPro" id="IPR019591">
    <property type="entry name" value="Mrp/NBP35_ATP-bd"/>
</dbReference>
<organism evidence="11 12">
    <name type="scientific">Euzebya pacifica</name>
    <dbReference type="NCBI Taxonomy" id="1608957"/>
    <lineage>
        <taxon>Bacteria</taxon>
        <taxon>Bacillati</taxon>
        <taxon>Actinomycetota</taxon>
        <taxon>Nitriliruptoria</taxon>
        <taxon>Euzebyales</taxon>
    </lineage>
</organism>
<dbReference type="GO" id="GO:0016887">
    <property type="term" value="F:ATP hydrolysis activity"/>
    <property type="evidence" value="ECO:0007669"/>
    <property type="project" value="UniProtKB-UniRule"/>
</dbReference>
<comment type="subunit">
    <text evidence="9">Homodimer.</text>
</comment>
<accession>A0A346XUB4</accession>
<dbReference type="SUPFAM" id="SSF52540">
    <property type="entry name" value="P-loop containing nucleoside triphosphate hydrolases"/>
    <property type="match status" value="1"/>
</dbReference>
<dbReference type="RefSeq" id="WP_114590560.1">
    <property type="nucleotide sequence ID" value="NZ_CP031165.1"/>
</dbReference>
<evidence type="ECO:0000256" key="5">
    <source>
        <dbReference type="ARBA" id="ARBA00022801"/>
    </source>
</evidence>
<evidence type="ECO:0000256" key="6">
    <source>
        <dbReference type="ARBA" id="ARBA00022840"/>
    </source>
</evidence>
<evidence type="ECO:0000256" key="8">
    <source>
        <dbReference type="ARBA" id="ARBA00023014"/>
    </source>
</evidence>
<keyword evidence="7 9" id="KW-0408">Iron</keyword>
<dbReference type="CDD" id="cd02037">
    <property type="entry name" value="Mrp_NBP35"/>
    <property type="match status" value="1"/>
</dbReference>
<comment type="similarity">
    <text evidence="1">In the N-terminal section; belongs to the MIP18 family.</text>
</comment>
<comment type="similarity">
    <text evidence="9">Belongs to the Mrp/NBP35 ATP-binding proteins family.</text>
</comment>
<dbReference type="PANTHER" id="PTHR42961">
    <property type="entry name" value="IRON-SULFUR PROTEIN NUBPL"/>
    <property type="match status" value="1"/>
</dbReference>
<dbReference type="SUPFAM" id="SSF117916">
    <property type="entry name" value="Fe-S cluster assembly (FSCA) domain-like"/>
    <property type="match status" value="1"/>
</dbReference>
<keyword evidence="6 9" id="KW-0067">ATP-binding</keyword>
<evidence type="ECO:0000256" key="2">
    <source>
        <dbReference type="ARBA" id="ARBA00008205"/>
    </source>
</evidence>
<dbReference type="KEGG" id="euz:DVS28_a1111"/>
<evidence type="ECO:0000256" key="3">
    <source>
        <dbReference type="ARBA" id="ARBA00022723"/>
    </source>
</evidence>
<keyword evidence="12" id="KW-1185">Reference proteome</keyword>
<dbReference type="GO" id="GO:0046872">
    <property type="term" value="F:metal ion binding"/>
    <property type="evidence" value="ECO:0007669"/>
    <property type="project" value="UniProtKB-KW"/>
</dbReference>
<dbReference type="InterPro" id="IPR034904">
    <property type="entry name" value="FSCA_dom_sf"/>
</dbReference>
<dbReference type="InterPro" id="IPR027417">
    <property type="entry name" value="P-loop_NTPase"/>
</dbReference>
<dbReference type="GO" id="GO:0051539">
    <property type="term" value="F:4 iron, 4 sulfur cluster binding"/>
    <property type="evidence" value="ECO:0007669"/>
    <property type="project" value="TreeGrafter"/>
</dbReference>
<dbReference type="PANTHER" id="PTHR42961:SF2">
    <property type="entry name" value="IRON-SULFUR PROTEIN NUBPL"/>
    <property type="match status" value="1"/>
</dbReference>
<dbReference type="InterPro" id="IPR033756">
    <property type="entry name" value="YlxH/NBP35"/>
</dbReference>
<dbReference type="Gene3D" id="3.30.300.130">
    <property type="entry name" value="Fe-S cluster assembly (FSCA)"/>
    <property type="match status" value="1"/>
</dbReference>
<dbReference type="Gene3D" id="3.40.50.300">
    <property type="entry name" value="P-loop containing nucleotide triphosphate hydrolases"/>
    <property type="match status" value="1"/>
</dbReference>
<dbReference type="GO" id="GO:0016226">
    <property type="term" value="P:iron-sulfur cluster assembly"/>
    <property type="evidence" value="ECO:0007669"/>
    <property type="project" value="InterPro"/>
</dbReference>
<dbReference type="Proteomes" id="UP000264006">
    <property type="component" value="Chromosome"/>
</dbReference>
<reference evidence="11 12" key="1">
    <citation type="submission" date="2018-09" db="EMBL/GenBank/DDBJ databases">
        <title>Complete genome sequence of Euzebya sp. DY32-46 isolated from seawater of Pacific Ocean.</title>
        <authorList>
            <person name="Xu L."/>
            <person name="Wu Y.-H."/>
            <person name="Xu X.-W."/>
        </authorList>
    </citation>
    <scope>NUCLEOTIDE SEQUENCE [LARGE SCALE GENOMIC DNA]</scope>
    <source>
        <strain evidence="11 12">DY32-46</strain>
    </source>
</reference>
<dbReference type="OrthoDB" id="9809679at2"/>
<dbReference type="InterPro" id="IPR044304">
    <property type="entry name" value="NUBPL-like"/>
</dbReference>
<dbReference type="Pfam" id="PF10609">
    <property type="entry name" value="ParA"/>
    <property type="match status" value="1"/>
</dbReference>